<evidence type="ECO:0000313" key="3">
    <source>
        <dbReference type="Proteomes" id="UP000253551"/>
    </source>
</evidence>
<feature type="non-terminal residue" evidence="2">
    <location>
        <position position="1"/>
    </location>
</feature>
<dbReference type="PROSITE" id="PS51186">
    <property type="entry name" value="GNAT"/>
    <property type="match status" value="1"/>
</dbReference>
<dbReference type="InterPro" id="IPR013653">
    <property type="entry name" value="GCN5-like_dom"/>
</dbReference>
<reference evidence="2 3" key="1">
    <citation type="journal article" date="2018" name="G3 (Bethesda)">
        <title>Phylogenetic and Phylogenomic Definition of Rhizopus Species.</title>
        <authorList>
            <person name="Gryganskyi A.P."/>
            <person name="Golan J."/>
            <person name="Dolatabadi S."/>
            <person name="Mondo S."/>
            <person name="Robb S."/>
            <person name="Idnurm A."/>
            <person name="Muszewska A."/>
            <person name="Steczkiewicz K."/>
            <person name="Masonjones S."/>
            <person name="Liao H.L."/>
            <person name="Gajdeczka M.T."/>
            <person name="Anike F."/>
            <person name="Vuek A."/>
            <person name="Anishchenko I.M."/>
            <person name="Voigt K."/>
            <person name="de Hoog G.S."/>
            <person name="Smith M.E."/>
            <person name="Heitman J."/>
            <person name="Vilgalys R."/>
            <person name="Stajich J.E."/>
        </authorList>
    </citation>
    <scope>NUCLEOTIDE SEQUENCE [LARGE SCALE GENOMIC DNA]</scope>
    <source>
        <strain evidence="2 3">LSU 92-RS-03</strain>
    </source>
</reference>
<name>A0A367JS85_RHIST</name>
<dbReference type="InterPro" id="IPR016181">
    <property type="entry name" value="Acyl_CoA_acyltransferase"/>
</dbReference>
<dbReference type="Proteomes" id="UP000253551">
    <property type="component" value="Unassembled WGS sequence"/>
</dbReference>
<protein>
    <recommendedName>
        <fullName evidence="1">N-acetyltransferase domain-containing protein</fullName>
    </recommendedName>
</protein>
<feature type="domain" description="N-acetyltransferase" evidence="1">
    <location>
        <begin position="50"/>
        <end position="187"/>
    </location>
</feature>
<dbReference type="EMBL" id="PJQM01002784">
    <property type="protein sequence ID" value="RCH92810.1"/>
    <property type="molecule type" value="Genomic_DNA"/>
</dbReference>
<dbReference type="InterPro" id="IPR000182">
    <property type="entry name" value="GNAT_dom"/>
</dbReference>
<dbReference type="GO" id="GO:0016747">
    <property type="term" value="F:acyltransferase activity, transferring groups other than amino-acyl groups"/>
    <property type="evidence" value="ECO:0007669"/>
    <property type="project" value="InterPro"/>
</dbReference>
<evidence type="ECO:0000259" key="1">
    <source>
        <dbReference type="PROSITE" id="PS51186"/>
    </source>
</evidence>
<organism evidence="2 3">
    <name type="scientific">Rhizopus stolonifer</name>
    <name type="common">Rhizopus nigricans</name>
    <dbReference type="NCBI Taxonomy" id="4846"/>
    <lineage>
        <taxon>Eukaryota</taxon>
        <taxon>Fungi</taxon>
        <taxon>Fungi incertae sedis</taxon>
        <taxon>Mucoromycota</taxon>
        <taxon>Mucoromycotina</taxon>
        <taxon>Mucoromycetes</taxon>
        <taxon>Mucorales</taxon>
        <taxon>Mucorineae</taxon>
        <taxon>Rhizopodaceae</taxon>
        <taxon>Rhizopus</taxon>
    </lineage>
</organism>
<comment type="caution">
    <text evidence="2">The sequence shown here is derived from an EMBL/GenBank/DDBJ whole genome shotgun (WGS) entry which is preliminary data.</text>
</comment>
<proteinExistence type="predicted"/>
<dbReference type="OrthoDB" id="272266at2759"/>
<keyword evidence="3" id="KW-1185">Reference proteome</keyword>
<dbReference type="AlphaFoldDB" id="A0A367JS85"/>
<dbReference type="Gene3D" id="3.40.630.30">
    <property type="match status" value="1"/>
</dbReference>
<dbReference type="SUPFAM" id="SSF55729">
    <property type="entry name" value="Acyl-CoA N-acyltransferases (Nat)"/>
    <property type="match status" value="1"/>
</dbReference>
<dbReference type="Pfam" id="PF08445">
    <property type="entry name" value="FR47"/>
    <property type="match status" value="1"/>
</dbReference>
<evidence type="ECO:0000313" key="2">
    <source>
        <dbReference type="EMBL" id="RCH92810.1"/>
    </source>
</evidence>
<accession>A0A367JS85</accession>
<gene>
    <name evidence="2" type="ORF">CU098_010905</name>
</gene>
<sequence length="187" mass="21421">LESTLYHGINLLWAPVLHQVYKVGFQAPCFKYIKSASTHSPKQIELKSHLKITQVLQEDIDLIKSATSVDYELEYLKQCAFISTAIKTNDKDEQLAGWVLTHRDMLVGALQVLPNWRRQGLADILVQNICTKYVEFFKENLTEVALDKLYFVATVEAHNDASARLFEKMGWVHFGCGVTWLYCLPKN</sequence>